<dbReference type="PROSITE" id="PS00383">
    <property type="entry name" value="TYR_PHOSPHATASE_1"/>
    <property type="match status" value="1"/>
</dbReference>
<dbReference type="Pfam" id="PF00782">
    <property type="entry name" value="DSPc"/>
    <property type="match status" value="1"/>
</dbReference>
<sequence length="212" mass="24227">MVEQIAFKENTMLSQRESPPRADSLVSMLRSLTVDDDYFERRALRAACIRRTPLDDFHPQASEIVPGLFVCDVYTATSPAISRGLGITHVVSVVKDNYPRFPRSMKHISIPIDDSREAELLGYLDYTVEWITSALQRKGRVMVHCIWGMSRSASVAIAYIMAAKHIPLENALKLVVARREVVKPNSGFMQQLKVYEHILRIREQKELLRRDS</sequence>
<dbReference type="STRING" id="742152.A0A2H3JP37"/>
<dbReference type="SUPFAM" id="SSF52799">
    <property type="entry name" value="(Phosphotyrosine protein) phosphatases II"/>
    <property type="match status" value="1"/>
</dbReference>
<evidence type="ECO:0000313" key="7">
    <source>
        <dbReference type="Proteomes" id="UP000218811"/>
    </source>
</evidence>
<dbReference type="OMA" id="DYFHRRA"/>
<protein>
    <submittedName>
        <fullName evidence="6">Phosphotyrosine protein</fullName>
    </submittedName>
</protein>
<dbReference type="CDD" id="cd14498">
    <property type="entry name" value="DSP"/>
    <property type="match status" value="1"/>
</dbReference>
<keyword evidence="2" id="KW-0378">Hydrolase</keyword>
<keyword evidence="7" id="KW-1185">Reference proteome</keyword>
<keyword evidence="3" id="KW-0904">Protein phosphatase</keyword>
<dbReference type="SMART" id="SM00195">
    <property type="entry name" value="DSPc"/>
    <property type="match status" value="1"/>
</dbReference>
<dbReference type="InterPro" id="IPR020422">
    <property type="entry name" value="TYR_PHOSPHATASE_DUAL_dom"/>
</dbReference>
<dbReference type="PANTHER" id="PTHR45961">
    <property type="entry name" value="IP21249P"/>
    <property type="match status" value="1"/>
</dbReference>
<comment type="similarity">
    <text evidence="1">Belongs to the protein-tyrosine phosphatase family. Non-receptor class dual specificity subfamily.</text>
</comment>
<dbReference type="OrthoDB" id="2017893at2759"/>
<dbReference type="PROSITE" id="PS50056">
    <property type="entry name" value="TYR_PHOSPHATASE_2"/>
    <property type="match status" value="1"/>
</dbReference>
<dbReference type="Proteomes" id="UP000218811">
    <property type="component" value="Unassembled WGS sequence"/>
</dbReference>
<dbReference type="InterPro" id="IPR000387">
    <property type="entry name" value="Tyr_Pase_dom"/>
</dbReference>
<evidence type="ECO:0000259" key="4">
    <source>
        <dbReference type="PROSITE" id="PS50054"/>
    </source>
</evidence>
<feature type="domain" description="Tyrosine specific protein phosphatases" evidence="5">
    <location>
        <begin position="118"/>
        <end position="179"/>
    </location>
</feature>
<dbReference type="PROSITE" id="PS50054">
    <property type="entry name" value="TYR_PHOSPHATASE_DUAL"/>
    <property type="match status" value="1"/>
</dbReference>
<accession>A0A2H3JP37</accession>
<evidence type="ECO:0000256" key="3">
    <source>
        <dbReference type="ARBA" id="ARBA00022912"/>
    </source>
</evidence>
<evidence type="ECO:0000256" key="2">
    <source>
        <dbReference type="ARBA" id="ARBA00022801"/>
    </source>
</evidence>
<name>A0A2H3JP37_WOLCO</name>
<evidence type="ECO:0000259" key="5">
    <source>
        <dbReference type="PROSITE" id="PS50056"/>
    </source>
</evidence>
<dbReference type="InterPro" id="IPR000340">
    <property type="entry name" value="Dual-sp_phosphatase_cat-dom"/>
</dbReference>
<organism evidence="6 7">
    <name type="scientific">Wolfiporia cocos (strain MD-104)</name>
    <name type="common">Brown rot fungus</name>
    <dbReference type="NCBI Taxonomy" id="742152"/>
    <lineage>
        <taxon>Eukaryota</taxon>
        <taxon>Fungi</taxon>
        <taxon>Dikarya</taxon>
        <taxon>Basidiomycota</taxon>
        <taxon>Agaricomycotina</taxon>
        <taxon>Agaricomycetes</taxon>
        <taxon>Polyporales</taxon>
        <taxon>Phaeolaceae</taxon>
        <taxon>Wolfiporia</taxon>
    </lineage>
</organism>
<feature type="domain" description="Tyrosine-protein phosphatase" evidence="4">
    <location>
        <begin position="60"/>
        <end position="201"/>
    </location>
</feature>
<dbReference type="Gene3D" id="3.90.190.10">
    <property type="entry name" value="Protein tyrosine phosphatase superfamily"/>
    <property type="match status" value="1"/>
</dbReference>
<evidence type="ECO:0000313" key="6">
    <source>
        <dbReference type="EMBL" id="PCH43952.1"/>
    </source>
</evidence>
<dbReference type="InterPro" id="IPR029021">
    <property type="entry name" value="Prot-tyrosine_phosphatase-like"/>
</dbReference>
<dbReference type="EMBL" id="KB468146">
    <property type="protein sequence ID" value="PCH43952.1"/>
    <property type="molecule type" value="Genomic_DNA"/>
</dbReference>
<dbReference type="InterPro" id="IPR052103">
    <property type="entry name" value="Dual_spec_Phospatases"/>
</dbReference>
<dbReference type="PANTHER" id="PTHR45961:SF6">
    <property type="entry name" value="IP21249P"/>
    <property type="match status" value="1"/>
</dbReference>
<evidence type="ECO:0000256" key="1">
    <source>
        <dbReference type="ARBA" id="ARBA00008601"/>
    </source>
</evidence>
<gene>
    <name evidence="6" type="ORF">WOLCODRAFT_154001</name>
</gene>
<dbReference type="InterPro" id="IPR016130">
    <property type="entry name" value="Tyr_Pase_AS"/>
</dbReference>
<reference evidence="6 7" key="1">
    <citation type="journal article" date="2012" name="Science">
        <title>The Paleozoic origin of enzymatic lignin decomposition reconstructed from 31 fungal genomes.</title>
        <authorList>
            <person name="Floudas D."/>
            <person name="Binder M."/>
            <person name="Riley R."/>
            <person name="Barry K."/>
            <person name="Blanchette R.A."/>
            <person name="Henrissat B."/>
            <person name="Martinez A.T."/>
            <person name="Otillar R."/>
            <person name="Spatafora J.W."/>
            <person name="Yadav J.S."/>
            <person name="Aerts A."/>
            <person name="Benoit I."/>
            <person name="Boyd A."/>
            <person name="Carlson A."/>
            <person name="Copeland A."/>
            <person name="Coutinho P.M."/>
            <person name="de Vries R.P."/>
            <person name="Ferreira P."/>
            <person name="Findley K."/>
            <person name="Foster B."/>
            <person name="Gaskell J."/>
            <person name="Glotzer D."/>
            <person name="Gorecki P."/>
            <person name="Heitman J."/>
            <person name="Hesse C."/>
            <person name="Hori C."/>
            <person name="Igarashi K."/>
            <person name="Jurgens J.A."/>
            <person name="Kallen N."/>
            <person name="Kersten P."/>
            <person name="Kohler A."/>
            <person name="Kuees U."/>
            <person name="Kumar T.K.A."/>
            <person name="Kuo A."/>
            <person name="LaButti K."/>
            <person name="Larrondo L.F."/>
            <person name="Lindquist E."/>
            <person name="Ling A."/>
            <person name="Lombard V."/>
            <person name="Lucas S."/>
            <person name="Lundell T."/>
            <person name="Martin R."/>
            <person name="McLaughlin D.J."/>
            <person name="Morgenstern I."/>
            <person name="Morin E."/>
            <person name="Murat C."/>
            <person name="Nagy L.G."/>
            <person name="Nolan M."/>
            <person name="Ohm R.A."/>
            <person name="Patyshakuliyeva A."/>
            <person name="Rokas A."/>
            <person name="Ruiz-Duenas F.J."/>
            <person name="Sabat G."/>
            <person name="Salamov A."/>
            <person name="Samejima M."/>
            <person name="Schmutz J."/>
            <person name="Slot J.C."/>
            <person name="St John F."/>
            <person name="Stenlid J."/>
            <person name="Sun H."/>
            <person name="Sun S."/>
            <person name="Syed K."/>
            <person name="Tsang A."/>
            <person name="Wiebenga A."/>
            <person name="Young D."/>
            <person name="Pisabarro A."/>
            <person name="Eastwood D.C."/>
            <person name="Martin F."/>
            <person name="Cullen D."/>
            <person name="Grigoriev I.V."/>
            <person name="Hibbett D.S."/>
        </authorList>
    </citation>
    <scope>NUCLEOTIDE SEQUENCE [LARGE SCALE GENOMIC DNA]</scope>
    <source>
        <strain evidence="6 7">MD-104</strain>
    </source>
</reference>
<dbReference type="AlphaFoldDB" id="A0A2H3JP37"/>
<dbReference type="GO" id="GO:0004721">
    <property type="term" value="F:phosphoprotein phosphatase activity"/>
    <property type="evidence" value="ECO:0007669"/>
    <property type="project" value="UniProtKB-KW"/>
</dbReference>
<proteinExistence type="inferred from homology"/>